<sequence length="335" mass="34819">MSMNYAHVAGVAVHLPERSMSTAELEERLAESSPGVRIPRGLIEQATGVQRRHLAAPGQTAATMAVAAARQVMEETGLAAPSLDLIIFAGVSCDAVEPATAHMVAAELGAGCPVFDVRNACNSVLNAIELADALIAAGQYRTILIACGEIATSSVRWRVESPDDFVAAIPSYTVSDSGTALLLQAAAAPGVVAHRFCANSSHWPAAVMPITPAPEGGFEVAPFRVDFVDLAVGVRKLDHAALTGPLTERGLDWDDLAAICVHQASLASLNLICELAGIPLDKVEVTIVEHGNLVASSLPAQLHQAIRAGRVQRGDLVALVGLASGVSAGTVLLRW</sequence>
<reference evidence="6" key="1">
    <citation type="journal article" date="2019" name="Int. J. Syst. Evol. Microbiol.">
        <title>The Global Catalogue of Microorganisms (GCM) 10K type strain sequencing project: providing services to taxonomists for standard genome sequencing and annotation.</title>
        <authorList>
            <consortium name="The Broad Institute Genomics Platform"/>
            <consortium name="The Broad Institute Genome Sequencing Center for Infectious Disease"/>
            <person name="Wu L."/>
            <person name="Ma J."/>
        </authorList>
    </citation>
    <scope>NUCLEOTIDE SEQUENCE [LARGE SCALE GENOMIC DNA]</scope>
    <source>
        <strain evidence="6">JCM 13929</strain>
    </source>
</reference>
<dbReference type="InterPro" id="IPR013751">
    <property type="entry name" value="ACP_syn_III_N"/>
</dbReference>
<keyword evidence="6" id="KW-1185">Reference proteome</keyword>
<comment type="caution">
    <text evidence="5">The sequence shown here is derived from an EMBL/GenBank/DDBJ whole genome shotgun (WGS) entry which is preliminary data.</text>
</comment>
<dbReference type="PANTHER" id="PTHR34069:SF3">
    <property type="entry name" value="ACYL-COA:ACYL-COA ALKYLTRANSFERASE"/>
    <property type="match status" value="1"/>
</dbReference>
<dbReference type="Proteomes" id="UP001500064">
    <property type="component" value="Unassembled WGS sequence"/>
</dbReference>
<feature type="domain" description="Beta-ketoacyl-[acyl-carrier-protein] synthase III C-terminal" evidence="3">
    <location>
        <begin position="246"/>
        <end position="335"/>
    </location>
</feature>
<protein>
    <submittedName>
        <fullName evidence="5">Ketoacyl-ACP synthase III</fullName>
    </submittedName>
</protein>
<evidence type="ECO:0000256" key="2">
    <source>
        <dbReference type="ARBA" id="ARBA00023315"/>
    </source>
</evidence>
<evidence type="ECO:0000256" key="1">
    <source>
        <dbReference type="ARBA" id="ARBA00022679"/>
    </source>
</evidence>
<dbReference type="InterPro" id="IPR016039">
    <property type="entry name" value="Thiolase-like"/>
</dbReference>
<dbReference type="Gene3D" id="3.40.47.10">
    <property type="match status" value="2"/>
</dbReference>
<name>A0ABP4RFQ9_9ACTN</name>
<keyword evidence="1" id="KW-0808">Transferase</keyword>
<feature type="domain" description="Beta-ketoacyl-[acyl-carrier-protein] synthase III N-terminal" evidence="4">
    <location>
        <begin position="115"/>
        <end position="193"/>
    </location>
</feature>
<proteinExistence type="predicted"/>
<evidence type="ECO:0000259" key="4">
    <source>
        <dbReference type="Pfam" id="PF08545"/>
    </source>
</evidence>
<evidence type="ECO:0000313" key="5">
    <source>
        <dbReference type="EMBL" id="GAA1650776.1"/>
    </source>
</evidence>
<dbReference type="EMBL" id="BAAAMU010000043">
    <property type="protein sequence ID" value="GAA1650776.1"/>
    <property type="molecule type" value="Genomic_DNA"/>
</dbReference>
<keyword evidence="2" id="KW-0012">Acyltransferase</keyword>
<dbReference type="Pfam" id="PF08545">
    <property type="entry name" value="ACP_syn_III"/>
    <property type="match status" value="1"/>
</dbReference>
<dbReference type="Pfam" id="PF08541">
    <property type="entry name" value="ACP_syn_III_C"/>
    <property type="match status" value="1"/>
</dbReference>
<evidence type="ECO:0000313" key="6">
    <source>
        <dbReference type="Proteomes" id="UP001500064"/>
    </source>
</evidence>
<accession>A0ABP4RFQ9</accession>
<organism evidence="5 6">
    <name type="scientific">Nonomuraea maheshkhaliensis</name>
    <dbReference type="NCBI Taxonomy" id="419590"/>
    <lineage>
        <taxon>Bacteria</taxon>
        <taxon>Bacillati</taxon>
        <taxon>Actinomycetota</taxon>
        <taxon>Actinomycetes</taxon>
        <taxon>Streptosporangiales</taxon>
        <taxon>Streptosporangiaceae</taxon>
        <taxon>Nonomuraea</taxon>
    </lineage>
</organism>
<evidence type="ECO:0000259" key="3">
    <source>
        <dbReference type="Pfam" id="PF08541"/>
    </source>
</evidence>
<dbReference type="InterPro" id="IPR013747">
    <property type="entry name" value="ACP_syn_III_C"/>
</dbReference>
<gene>
    <name evidence="5" type="ORF">GCM10009733_054770</name>
</gene>
<dbReference type="SUPFAM" id="SSF53901">
    <property type="entry name" value="Thiolase-like"/>
    <property type="match status" value="1"/>
</dbReference>
<dbReference type="PANTHER" id="PTHR34069">
    <property type="entry name" value="3-OXOACYL-[ACYL-CARRIER-PROTEIN] SYNTHASE 3"/>
    <property type="match status" value="1"/>
</dbReference>